<dbReference type="InterPro" id="IPR011128">
    <property type="entry name" value="G3P_DH_NAD-dep_N"/>
</dbReference>
<feature type="binding site" evidence="16">
    <location>
        <begin position="23"/>
        <end position="28"/>
    </location>
    <ligand>
        <name>NAD(+)</name>
        <dbReference type="ChEBI" id="CHEBI:57540"/>
    </ligand>
</feature>
<dbReference type="GO" id="GO:0046167">
    <property type="term" value="P:glycerol-3-phosphate biosynthetic process"/>
    <property type="evidence" value="ECO:0007669"/>
    <property type="project" value="UniProtKB-UniRule"/>
</dbReference>
<evidence type="ECO:0000256" key="3">
    <source>
        <dbReference type="ARBA" id="ARBA00022857"/>
    </source>
</evidence>
<dbReference type="GO" id="GO:0005975">
    <property type="term" value="P:carbohydrate metabolic process"/>
    <property type="evidence" value="ECO:0007669"/>
    <property type="project" value="InterPro"/>
</dbReference>
<evidence type="ECO:0000256" key="16">
    <source>
        <dbReference type="PIRSR" id="PIRSR000114-3"/>
    </source>
</evidence>
<dbReference type="Pfam" id="PF07479">
    <property type="entry name" value="NAD_Gly3P_dh_C"/>
    <property type="match status" value="1"/>
</dbReference>
<evidence type="ECO:0000256" key="5">
    <source>
        <dbReference type="ARBA" id="ARBA00023027"/>
    </source>
</evidence>
<evidence type="ECO:0000259" key="18">
    <source>
        <dbReference type="Pfam" id="PF01210"/>
    </source>
</evidence>
<feature type="binding site" evidence="13">
    <location>
        <position position="295"/>
    </location>
    <ligand>
        <name>NADPH</name>
        <dbReference type="ChEBI" id="CHEBI:57783"/>
    </ligand>
</feature>
<dbReference type="NCBIfam" id="NF000942">
    <property type="entry name" value="PRK00094.1-4"/>
    <property type="match status" value="1"/>
</dbReference>
<name>A0A0M0GBJ9_SPOGL</name>
<feature type="binding site" evidence="13">
    <location>
        <position position="121"/>
    </location>
    <ligand>
        <name>NADPH</name>
        <dbReference type="ChEBI" id="CHEBI:57783"/>
    </ligand>
</feature>
<evidence type="ECO:0000256" key="1">
    <source>
        <dbReference type="ARBA" id="ARBA00011009"/>
    </source>
</evidence>
<dbReference type="GO" id="GO:0141153">
    <property type="term" value="F:glycerol-3-phosphate dehydrogenase (NADP+) activity"/>
    <property type="evidence" value="ECO:0007669"/>
    <property type="project" value="RHEA"/>
</dbReference>
<evidence type="ECO:0000313" key="21">
    <source>
        <dbReference type="Proteomes" id="UP000037109"/>
    </source>
</evidence>
<dbReference type="AlphaFoldDB" id="A0A0M0GBJ9"/>
<dbReference type="OrthoDB" id="9812273at2"/>
<dbReference type="PATRIC" id="fig|1459.3.peg.2261"/>
<evidence type="ECO:0000256" key="9">
    <source>
        <dbReference type="ARBA" id="ARBA00052716"/>
    </source>
</evidence>
<evidence type="ECO:0000256" key="17">
    <source>
        <dbReference type="RuleBase" id="RU000437"/>
    </source>
</evidence>
<dbReference type="FunFam" id="1.10.1040.10:FF:000001">
    <property type="entry name" value="Glycerol-3-phosphate dehydrogenase [NAD(P)+]"/>
    <property type="match status" value="1"/>
</dbReference>
<dbReference type="InterPro" id="IPR008927">
    <property type="entry name" value="6-PGluconate_DH-like_C_sf"/>
</dbReference>
<dbReference type="FunFam" id="3.40.50.720:FF:000019">
    <property type="entry name" value="Glycerol-3-phosphate dehydrogenase [NAD(P)+]"/>
    <property type="match status" value="1"/>
</dbReference>
<comment type="catalytic activity">
    <reaction evidence="9">
        <text>sn-glycerol 3-phosphate + NADP(+) = dihydroxyacetone phosphate + NADPH + H(+)</text>
        <dbReference type="Rhea" id="RHEA:11096"/>
        <dbReference type="ChEBI" id="CHEBI:15378"/>
        <dbReference type="ChEBI" id="CHEBI:57597"/>
        <dbReference type="ChEBI" id="CHEBI:57642"/>
        <dbReference type="ChEBI" id="CHEBI:57783"/>
        <dbReference type="ChEBI" id="CHEBI:58349"/>
        <dbReference type="EC" id="1.1.1.94"/>
    </reaction>
    <physiologicalReaction direction="right-to-left" evidence="9">
        <dbReference type="Rhea" id="RHEA:11098"/>
    </physiologicalReaction>
</comment>
<evidence type="ECO:0000256" key="2">
    <source>
        <dbReference type="ARBA" id="ARBA00022516"/>
    </source>
</evidence>
<evidence type="ECO:0000259" key="19">
    <source>
        <dbReference type="Pfam" id="PF07479"/>
    </source>
</evidence>
<dbReference type="EMBL" id="LGUF01000007">
    <property type="protein sequence ID" value="KON87224.1"/>
    <property type="molecule type" value="Genomic_DNA"/>
</dbReference>
<comment type="caution">
    <text evidence="13">Lacks conserved residue(s) required for the propagation of feature annotation.</text>
</comment>
<dbReference type="InterPro" id="IPR036291">
    <property type="entry name" value="NAD(P)-bd_dom_sf"/>
</dbReference>
<evidence type="ECO:0000256" key="8">
    <source>
        <dbReference type="ARBA" id="ARBA00023264"/>
    </source>
</evidence>
<dbReference type="GO" id="GO:0005829">
    <property type="term" value="C:cytosol"/>
    <property type="evidence" value="ECO:0007669"/>
    <property type="project" value="TreeGrafter"/>
</dbReference>
<comment type="subcellular location">
    <subcellularLocation>
        <location evidence="13">Cytoplasm</location>
    </subcellularLocation>
</comment>
<organism evidence="20 21">
    <name type="scientific">Sporosarcina globispora</name>
    <name type="common">Bacillus globisporus</name>
    <dbReference type="NCBI Taxonomy" id="1459"/>
    <lineage>
        <taxon>Bacteria</taxon>
        <taxon>Bacillati</taxon>
        <taxon>Bacillota</taxon>
        <taxon>Bacilli</taxon>
        <taxon>Bacillales</taxon>
        <taxon>Caryophanaceae</taxon>
        <taxon>Sporosarcina</taxon>
    </lineage>
</organism>
<comment type="catalytic activity">
    <reaction evidence="13">
        <text>sn-glycerol 3-phosphate + NAD(+) = dihydroxyacetone phosphate + NADH + H(+)</text>
        <dbReference type="Rhea" id="RHEA:11092"/>
        <dbReference type="ChEBI" id="CHEBI:15378"/>
        <dbReference type="ChEBI" id="CHEBI:57540"/>
        <dbReference type="ChEBI" id="CHEBI:57597"/>
        <dbReference type="ChEBI" id="CHEBI:57642"/>
        <dbReference type="ChEBI" id="CHEBI:57945"/>
        <dbReference type="EC" id="1.1.1.94"/>
    </reaction>
</comment>
<reference evidence="21" key="1">
    <citation type="submission" date="2015-07" db="EMBL/GenBank/DDBJ databases">
        <title>Fjat-10036 dsm4.</title>
        <authorList>
            <person name="Liu B."/>
            <person name="Wang J."/>
            <person name="Zhu Y."/>
            <person name="Liu G."/>
            <person name="Chen Q."/>
            <person name="Chen Z."/>
            <person name="Lan J."/>
            <person name="Che J."/>
            <person name="Ge C."/>
            <person name="Shi H."/>
            <person name="Pan Z."/>
            <person name="Liu X."/>
        </authorList>
    </citation>
    <scope>NUCLEOTIDE SEQUENCE [LARGE SCALE GENOMIC DNA]</scope>
    <source>
        <strain evidence="21">DSM 4</strain>
    </source>
</reference>
<feature type="binding site" evidence="13">
    <location>
        <position position="271"/>
    </location>
    <ligand>
        <name>sn-glycerol 3-phosphate</name>
        <dbReference type="ChEBI" id="CHEBI:57597"/>
    </ligand>
</feature>
<evidence type="ECO:0000256" key="7">
    <source>
        <dbReference type="ARBA" id="ARBA00023209"/>
    </source>
</evidence>
<keyword evidence="6 13" id="KW-0443">Lipid metabolism</keyword>
<dbReference type="InterPro" id="IPR006168">
    <property type="entry name" value="G3P_DH_NAD-dep"/>
</dbReference>
<feature type="binding site" evidence="13">
    <location>
        <position position="47"/>
    </location>
    <ligand>
        <name>NADPH</name>
        <dbReference type="ChEBI" id="CHEBI:57783"/>
    </ligand>
</feature>
<feature type="binding site" evidence="13">
    <location>
        <position position="272"/>
    </location>
    <ligand>
        <name>sn-glycerol 3-phosphate</name>
        <dbReference type="ChEBI" id="CHEBI:57597"/>
    </ligand>
</feature>
<feature type="binding site" evidence="13">
    <location>
        <position position="64"/>
    </location>
    <ligand>
        <name>NADPH</name>
        <dbReference type="ChEBI" id="CHEBI:57783"/>
    </ligand>
</feature>
<feature type="domain" description="Glycerol-3-phosphate dehydrogenase NAD-dependent N-terminal" evidence="18">
    <location>
        <begin position="19"/>
        <end position="176"/>
    </location>
</feature>
<evidence type="ECO:0000256" key="12">
    <source>
        <dbReference type="ARBA" id="ARBA00080511"/>
    </source>
</evidence>
<dbReference type="PRINTS" id="PR00077">
    <property type="entry name" value="GPDHDRGNASE"/>
</dbReference>
<dbReference type="InterPro" id="IPR006109">
    <property type="entry name" value="G3P_DH_NAD-dep_C"/>
</dbReference>
<comment type="similarity">
    <text evidence="1 13 17">Belongs to the NAD-dependent glycerol-3-phosphate dehydrogenase family.</text>
</comment>
<feature type="binding site" evidence="16">
    <location>
        <position position="156"/>
    </location>
    <ligand>
        <name>NAD(+)</name>
        <dbReference type="ChEBI" id="CHEBI:57540"/>
    </ligand>
</feature>
<gene>
    <name evidence="13 20" type="primary">gpsA</name>
    <name evidence="20" type="ORF">AF332_10610</name>
</gene>
<evidence type="ECO:0000256" key="13">
    <source>
        <dbReference type="HAMAP-Rule" id="MF_00394"/>
    </source>
</evidence>
<keyword evidence="7 13" id="KW-0594">Phospholipid biosynthesis</keyword>
<dbReference type="PROSITE" id="PS00957">
    <property type="entry name" value="NAD_G3PDH"/>
    <property type="match status" value="1"/>
</dbReference>
<feature type="binding site" evidence="13">
    <location>
        <position position="260"/>
    </location>
    <ligand>
        <name>sn-glycerol 3-phosphate</name>
        <dbReference type="ChEBI" id="CHEBI:57597"/>
    </ligand>
</feature>
<feature type="binding site" evidence="13">
    <location>
        <position position="156"/>
    </location>
    <ligand>
        <name>NADPH</name>
        <dbReference type="ChEBI" id="CHEBI:57783"/>
    </ligand>
</feature>
<proteinExistence type="inferred from homology"/>
<dbReference type="PIRSF" id="PIRSF000114">
    <property type="entry name" value="Glycerol-3-P_dh"/>
    <property type="match status" value="1"/>
</dbReference>
<dbReference type="GO" id="GO:0006650">
    <property type="term" value="P:glycerophospholipid metabolic process"/>
    <property type="evidence" value="ECO:0007669"/>
    <property type="project" value="UniProtKB-UniRule"/>
</dbReference>
<dbReference type="UniPathway" id="UPA00940"/>
<dbReference type="SUPFAM" id="SSF48179">
    <property type="entry name" value="6-phosphogluconate dehydrogenase C-terminal domain-like"/>
    <property type="match status" value="1"/>
</dbReference>
<keyword evidence="21" id="KW-1185">Reference proteome</keyword>
<feature type="binding site" evidence="16">
    <location>
        <position position="271"/>
    </location>
    <ligand>
        <name>NAD(+)</name>
        <dbReference type="ChEBI" id="CHEBI:57540"/>
    </ligand>
</feature>
<feature type="binding site" evidence="15">
    <location>
        <begin position="271"/>
        <end position="272"/>
    </location>
    <ligand>
        <name>substrate</name>
    </ligand>
</feature>
<dbReference type="GO" id="GO:0051287">
    <property type="term" value="F:NAD binding"/>
    <property type="evidence" value="ECO:0007669"/>
    <property type="project" value="InterPro"/>
</dbReference>
<dbReference type="PANTHER" id="PTHR11728:SF1">
    <property type="entry name" value="GLYCEROL-3-PHOSPHATE DEHYDROGENASE [NAD(+)] 2, CHLOROPLASTIC"/>
    <property type="match status" value="1"/>
</dbReference>
<dbReference type="HAMAP" id="MF_00394">
    <property type="entry name" value="NAD_Glyc3P_dehydrog"/>
    <property type="match status" value="1"/>
</dbReference>
<feature type="active site" description="Proton acceptor" evidence="13 14">
    <location>
        <position position="207"/>
    </location>
</feature>
<feature type="binding site" evidence="13">
    <location>
        <position position="26"/>
    </location>
    <ligand>
        <name>NADPH</name>
        <dbReference type="ChEBI" id="CHEBI:57783"/>
    </ligand>
</feature>
<dbReference type="Gene3D" id="3.40.50.720">
    <property type="entry name" value="NAD(P)-binding Rossmann-like Domain"/>
    <property type="match status" value="1"/>
</dbReference>
<dbReference type="InterPro" id="IPR013328">
    <property type="entry name" value="6PGD_dom2"/>
</dbReference>
<feature type="binding site" evidence="13">
    <location>
        <position position="152"/>
    </location>
    <ligand>
        <name>sn-glycerol 3-phosphate</name>
        <dbReference type="ChEBI" id="CHEBI:57597"/>
    </ligand>
</feature>
<sequence length="364" mass="39440">MHSNKLKGSDHMERKKGSVAVAGAGSWGTALAMVLADNGHDVRLWGHNPSQIEEINKQHTNQKYLSGIRLPEEIRGYTSLEEALSGTDALILAVPTKAIREVIGKIREIRKEPITIVHVSKGIEPDSLLRISEMIEEEMPGNLLESVVVLSGPSHAEEVSLRHPTTVTVSSKNMDAAEKIQDLFINNNFRVYTNPDIIGVEIGGALKNIIALAAGITDGLGYGDNAKAALITRGLAEIARLGMKMGASPLTFSGLAGIGDLIVTCTSVHSRNWRAGNLLGKGHNLKEVLDNMGMVVEGVRTTKAAHQLAQKYDVKMPITNVLYDVLFNNVNAKDSVDLLMARGKTHEMEDLANVLEDQIGNKKH</sequence>
<evidence type="ECO:0000256" key="11">
    <source>
        <dbReference type="ARBA" id="ARBA00069372"/>
    </source>
</evidence>
<keyword evidence="13" id="KW-0547">Nucleotide-binding</keyword>
<feature type="binding site" evidence="13">
    <location>
        <position position="27"/>
    </location>
    <ligand>
        <name>NADPH</name>
        <dbReference type="ChEBI" id="CHEBI:57783"/>
    </ligand>
</feature>
<feature type="binding site" evidence="13">
    <location>
        <position position="121"/>
    </location>
    <ligand>
        <name>sn-glycerol 3-phosphate</name>
        <dbReference type="ChEBI" id="CHEBI:57597"/>
    </ligand>
</feature>
<feature type="binding site" evidence="13">
    <location>
        <position position="270"/>
    </location>
    <ligand>
        <name>sn-glycerol 3-phosphate</name>
        <dbReference type="ChEBI" id="CHEBI:57597"/>
    </ligand>
</feature>
<dbReference type="GO" id="GO:0008654">
    <property type="term" value="P:phospholipid biosynthetic process"/>
    <property type="evidence" value="ECO:0007669"/>
    <property type="project" value="UniProtKB-KW"/>
</dbReference>
<dbReference type="GO" id="GO:0141152">
    <property type="term" value="F:glycerol-3-phosphate dehydrogenase (NAD+) activity"/>
    <property type="evidence" value="ECO:0007669"/>
    <property type="project" value="RHEA"/>
</dbReference>
<dbReference type="Pfam" id="PF01210">
    <property type="entry name" value="NAD_Gly3P_dh_N"/>
    <property type="match status" value="1"/>
</dbReference>
<dbReference type="Gene3D" id="1.10.1040.10">
    <property type="entry name" value="N-(1-d-carboxylethyl)-l-norvaline Dehydrogenase, domain 2"/>
    <property type="match status" value="1"/>
</dbReference>
<evidence type="ECO:0000256" key="4">
    <source>
        <dbReference type="ARBA" id="ARBA00023002"/>
    </source>
</evidence>
<evidence type="ECO:0000313" key="20">
    <source>
        <dbReference type="EMBL" id="KON87224.1"/>
    </source>
</evidence>
<comment type="pathway">
    <text evidence="13">Membrane lipid metabolism; glycerophospholipid metabolism.</text>
</comment>
<keyword evidence="2 13" id="KW-0444">Lipid biosynthesis</keyword>
<dbReference type="STRING" id="1459.AF332_10610"/>
<feature type="binding site" evidence="13">
    <location>
        <position position="207"/>
    </location>
    <ligand>
        <name>sn-glycerol 3-phosphate</name>
        <dbReference type="ChEBI" id="CHEBI:57597"/>
    </ligand>
</feature>
<dbReference type="EC" id="1.1.1.94" evidence="10 13"/>
<evidence type="ECO:0000256" key="14">
    <source>
        <dbReference type="PIRSR" id="PIRSR000114-1"/>
    </source>
</evidence>
<evidence type="ECO:0000256" key="10">
    <source>
        <dbReference type="ARBA" id="ARBA00066687"/>
    </source>
</evidence>
<keyword evidence="8 13" id="KW-1208">Phospholipid metabolism</keyword>
<dbReference type="SUPFAM" id="SSF51735">
    <property type="entry name" value="NAD(P)-binding Rossmann-fold domains"/>
    <property type="match status" value="1"/>
</dbReference>
<comment type="caution">
    <text evidence="20">The sequence shown here is derived from an EMBL/GenBank/DDBJ whole genome shotgun (WGS) entry which is preliminary data.</text>
</comment>
<feature type="binding site" evidence="13">
    <location>
        <position position="297"/>
    </location>
    <ligand>
        <name>NADPH</name>
        <dbReference type="ChEBI" id="CHEBI:57783"/>
    </ligand>
</feature>
<feature type="domain" description="Glycerol-3-phosphate dehydrogenase NAD-dependent C-terminal" evidence="19">
    <location>
        <begin position="196"/>
        <end position="336"/>
    </location>
</feature>
<evidence type="ECO:0000256" key="6">
    <source>
        <dbReference type="ARBA" id="ARBA00023098"/>
    </source>
</evidence>
<dbReference type="PANTHER" id="PTHR11728">
    <property type="entry name" value="GLYCEROL-3-PHOSPHATE DEHYDROGENASE"/>
    <property type="match status" value="1"/>
</dbReference>
<dbReference type="NCBIfam" id="NF000940">
    <property type="entry name" value="PRK00094.1-2"/>
    <property type="match status" value="1"/>
</dbReference>
<dbReference type="Proteomes" id="UP000037109">
    <property type="component" value="Unassembled WGS sequence"/>
</dbReference>
<feature type="binding site" evidence="13">
    <location>
        <position position="154"/>
    </location>
    <ligand>
        <name>sn-glycerol 3-phosphate</name>
        <dbReference type="ChEBI" id="CHEBI:57597"/>
    </ligand>
</feature>
<feature type="binding site" evidence="13">
    <location>
        <position position="271"/>
    </location>
    <ligand>
        <name>NADPH</name>
        <dbReference type="ChEBI" id="CHEBI:57783"/>
    </ligand>
</feature>
<dbReference type="GO" id="GO:0046168">
    <property type="term" value="P:glycerol-3-phosphate catabolic process"/>
    <property type="evidence" value="ECO:0007669"/>
    <property type="project" value="InterPro"/>
</dbReference>
<keyword evidence="4 13" id="KW-0560">Oxidoreductase</keyword>
<keyword evidence="5 13" id="KW-0520">NAD</keyword>
<keyword evidence="3 13" id="KW-0521">NADP</keyword>
<feature type="binding site" evidence="15">
    <location>
        <position position="121"/>
    </location>
    <ligand>
        <name>substrate</name>
    </ligand>
</feature>
<keyword evidence="13" id="KW-0963">Cytoplasm</keyword>
<dbReference type="NCBIfam" id="NF000941">
    <property type="entry name" value="PRK00094.1-3"/>
    <property type="match status" value="1"/>
</dbReference>
<accession>A0A0M0GBJ9</accession>
<comment type="function">
    <text evidence="13">Catalyzes the reduction of the glycolytic intermediate dihydroxyacetone phosphate (DHAP) to sn-glycerol 3-phosphate (G3P), the key precursor for phospholipid synthesis.</text>
</comment>
<evidence type="ECO:0000256" key="15">
    <source>
        <dbReference type="PIRSR" id="PIRSR000114-2"/>
    </source>
</evidence>
<protein>
    <recommendedName>
        <fullName evidence="11 13">Glycerol-3-phosphate dehydrogenase [NAD(P)+]</fullName>
        <ecNumber evidence="10 13">1.1.1.94</ecNumber>
    </recommendedName>
    <alternativeName>
        <fullName evidence="13">NAD(P)(+)-dependent glycerol-3-phosphate dehydrogenase</fullName>
    </alternativeName>
    <alternativeName>
        <fullName evidence="12 13">NAD(P)H-dependent dihydroxyacetone-phosphate reductase</fullName>
    </alternativeName>
</protein>